<dbReference type="Pfam" id="PF04773">
    <property type="entry name" value="FecR"/>
    <property type="match status" value="1"/>
</dbReference>
<keyword evidence="1" id="KW-0812">Transmembrane</keyword>
<feature type="transmembrane region" description="Helical" evidence="1">
    <location>
        <begin position="155"/>
        <end position="174"/>
    </location>
</feature>
<evidence type="ECO:0000313" key="4">
    <source>
        <dbReference type="Proteomes" id="UP001141992"/>
    </source>
</evidence>
<proteinExistence type="predicted"/>
<accession>A0A9W5ELY7</accession>
<dbReference type="RefSeq" id="WP_082402768.1">
    <property type="nucleotide sequence ID" value="NZ_CYTI01000004.1"/>
</dbReference>
<dbReference type="Gene3D" id="2.60.120.1440">
    <property type="match status" value="1"/>
</dbReference>
<comment type="caution">
    <text evidence="3">The sequence shown here is derived from an EMBL/GenBank/DDBJ whole genome shotgun (WGS) entry which is preliminary data.</text>
</comment>
<dbReference type="Proteomes" id="UP001141992">
    <property type="component" value="Unassembled WGS sequence"/>
</dbReference>
<dbReference type="AlphaFoldDB" id="A0A9W5ELY7"/>
<sequence length="396" mass="41391">MSADSVKAALRTLDSFLAYYTTPINILPVTQGQGGTSLGLYGTATGLIQVGVGVVQMIGKSVLMPVNAGATVLSLSSSVLNMRKTFTDTAPGTIKVSDFAAAMSSVVSLVGIAAAAAAVPAALPLAATIAVTSAVISSALTGARARQARRRALKLLAFSGAGLASGATGLLAYAEAPWQRLLADASSGAGERRALLLDDGTRLVLNADTAVRTRMDALARTVTLMRGEILVETGADAGLAARREFWVDTPAGRLQALGTRFVVRLAGERARVSVLEGSVALHPADAPAMRVVALAGDSRWLARRGVEPTEQAGYAPDAWVDGMVAGRDIRLADLAAELERYTHGRIRCDPAVAELRISGVFHLDRPEQTLRFIEQSLPVRVSRLAGYWIRILPAGA</sequence>
<reference evidence="3" key="1">
    <citation type="submission" date="2022-12" db="EMBL/GenBank/DDBJ databases">
        <authorList>
            <person name="Voronina O.L."/>
            <person name="Kunda M.S."/>
            <person name="Ryzhova N."/>
            <person name="Aksenova E.I."/>
        </authorList>
    </citation>
    <scope>NUCLEOTIDE SEQUENCE</scope>
    <source>
        <strain evidence="3">SCCH136:Ach223948</strain>
    </source>
</reference>
<dbReference type="EMBL" id="JAPZVI010000036">
    <property type="protein sequence ID" value="MCZ8405255.1"/>
    <property type="molecule type" value="Genomic_DNA"/>
</dbReference>
<protein>
    <submittedName>
        <fullName evidence="3">FecR domain-containing protein</fullName>
    </submittedName>
</protein>
<evidence type="ECO:0000313" key="3">
    <source>
        <dbReference type="EMBL" id="MCZ8405255.1"/>
    </source>
</evidence>
<dbReference type="PANTHER" id="PTHR30273">
    <property type="entry name" value="PERIPLASMIC SIGNAL SENSOR AND SIGMA FACTOR ACTIVATOR FECR-RELATED"/>
    <property type="match status" value="1"/>
</dbReference>
<feature type="domain" description="FecR protein" evidence="2">
    <location>
        <begin position="185"/>
        <end position="279"/>
    </location>
</feature>
<dbReference type="InterPro" id="IPR012373">
    <property type="entry name" value="Ferrdict_sens_TM"/>
</dbReference>
<name>A0A9W5ELY7_ALCXX</name>
<keyword evidence="1" id="KW-1133">Transmembrane helix</keyword>
<evidence type="ECO:0000259" key="2">
    <source>
        <dbReference type="Pfam" id="PF04773"/>
    </source>
</evidence>
<organism evidence="3 4">
    <name type="scientific">Alcaligenes xylosoxydans xylosoxydans</name>
    <name type="common">Achromobacter xylosoxidans</name>
    <dbReference type="NCBI Taxonomy" id="85698"/>
    <lineage>
        <taxon>Bacteria</taxon>
        <taxon>Pseudomonadati</taxon>
        <taxon>Pseudomonadota</taxon>
        <taxon>Betaproteobacteria</taxon>
        <taxon>Burkholderiales</taxon>
        <taxon>Alcaligenaceae</taxon>
        <taxon>Achromobacter</taxon>
    </lineage>
</organism>
<dbReference type="GO" id="GO:0016989">
    <property type="term" value="F:sigma factor antagonist activity"/>
    <property type="evidence" value="ECO:0007669"/>
    <property type="project" value="TreeGrafter"/>
</dbReference>
<evidence type="ECO:0000256" key="1">
    <source>
        <dbReference type="SAM" id="Phobius"/>
    </source>
</evidence>
<dbReference type="PANTHER" id="PTHR30273:SF2">
    <property type="entry name" value="PROTEIN FECR"/>
    <property type="match status" value="1"/>
</dbReference>
<gene>
    <name evidence="3" type="ORF">O9570_27645</name>
</gene>
<dbReference type="InterPro" id="IPR006860">
    <property type="entry name" value="FecR"/>
</dbReference>
<keyword evidence="1" id="KW-0472">Membrane</keyword>